<reference evidence="2" key="1">
    <citation type="submission" date="2022-12" db="EMBL/GenBank/DDBJ databases">
        <authorList>
            <person name="Alioto T."/>
            <person name="Alioto T."/>
            <person name="Gomez Garrido J."/>
        </authorList>
    </citation>
    <scope>NUCLEOTIDE SEQUENCE</scope>
</reference>
<sequence>MGSPALPGELAARCPPAPRICSPSLQLPEPRAGGVPLAAAAATATRGARGLLPTRRRRGLRARLPALLAGAAWSAAPPARRSLSPLRAPCPPPPPPLSSRPVPLQIFYMLLSSMNLLRSAAPAFLLPIHAPFAFHNPLHHLEAALSFNGMTGFMF</sequence>
<feature type="compositionally biased region" description="Low complexity" evidence="1">
    <location>
        <begin position="76"/>
        <end position="87"/>
    </location>
</feature>
<protein>
    <submittedName>
        <fullName evidence="2">Uncharacterized protein</fullName>
    </submittedName>
</protein>
<keyword evidence="3" id="KW-1185">Reference proteome</keyword>
<evidence type="ECO:0000256" key="1">
    <source>
        <dbReference type="SAM" id="MobiDB-lite"/>
    </source>
</evidence>
<gene>
    <name evidence="2" type="ORF">PODLI_1B035786</name>
</gene>
<feature type="region of interest" description="Disordered" evidence="1">
    <location>
        <begin position="76"/>
        <end position="95"/>
    </location>
</feature>
<dbReference type="EMBL" id="OX395132">
    <property type="protein sequence ID" value="CAI5780344.1"/>
    <property type="molecule type" value="Genomic_DNA"/>
</dbReference>
<dbReference type="AlphaFoldDB" id="A0AA35KN72"/>
<evidence type="ECO:0000313" key="3">
    <source>
        <dbReference type="Proteomes" id="UP001178461"/>
    </source>
</evidence>
<organism evidence="2 3">
    <name type="scientific">Podarcis lilfordi</name>
    <name type="common">Lilford's wall lizard</name>
    <dbReference type="NCBI Taxonomy" id="74358"/>
    <lineage>
        <taxon>Eukaryota</taxon>
        <taxon>Metazoa</taxon>
        <taxon>Chordata</taxon>
        <taxon>Craniata</taxon>
        <taxon>Vertebrata</taxon>
        <taxon>Euteleostomi</taxon>
        <taxon>Lepidosauria</taxon>
        <taxon>Squamata</taxon>
        <taxon>Bifurcata</taxon>
        <taxon>Unidentata</taxon>
        <taxon>Episquamata</taxon>
        <taxon>Laterata</taxon>
        <taxon>Lacertibaenia</taxon>
        <taxon>Lacertidae</taxon>
        <taxon>Podarcis</taxon>
    </lineage>
</organism>
<evidence type="ECO:0000313" key="2">
    <source>
        <dbReference type="EMBL" id="CAI5780344.1"/>
    </source>
</evidence>
<dbReference type="Proteomes" id="UP001178461">
    <property type="component" value="Chromosome 7"/>
</dbReference>
<accession>A0AA35KN72</accession>
<proteinExistence type="predicted"/>
<name>A0AA35KN72_9SAUR</name>